<dbReference type="EMBL" id="CP003620">
    <property type="protein sequence ID" value="AFZ11313.1"/>
    <property type="molecule type" value="Genomic_DNA"/>
</dbReference>
<name>K9VTB2_9CYAN</name>
<dbReference type="AlphaFoldDB" id="K9VTB2"/>
<sequence length="134" mass="14428">MKSEKKIQFGAIALVSLLSPLTFLSEAHAERVIGGVNLAEYCTRKYGAPVVLNPPYNAFTWVCRVQSSSLGASAGGSFTGPEGSVSGQISTSDFGISVQEVCELEYPQDQPWKRRAIARVTNPSSPYSWVCVVP</sequence>
<protein>
    <submittedName>
        <fullName evidence="1">Uncharacterized protein</fullName>
    </submittedName>
</protein>
<accession>K9VTB2</accession>
<dbReference type="KEGG" id="cep:Cri9333_0331"/>
<dbReference type="OrthoDB" id="517672at2"/>
<evidence type="ECO:0000313" key="1">
    <source>
        <dbReference type="EMBL" id="AFZ11313.1"/>
    </source>
</evidence>
<keyword evidence="2" id="KW-1185">Reference proteome</keyword>
<evidence type="ECO:0000313" key="2">
    <source>
        <dbReference type="Proteomes" id="UP000010472"/>
    </source>
</evidence>
<reference evidence="1 2" key="1">
    <citation type="submission" date="2012-06" db="EMBL/GenBank/DDBJ databases">
        <title>Finished chromosome of genome of Crinalium epipsammum PCC 9333.</title>
        <authorList>
            <consortium name="US DOE Joint Genome Institute"/>
            <person name="Gugger M."/>
            <person name="Coursin T."/>
            <person name="Rippka R."/>
            <person name="Tandeau De Marsac N."/>
            <person name="Huntemann M."/>
            <person name="Wei C.-L."/>
            <person name="Han J."/>
            <person name="Detter J.C."/>
            <person name="Han C."/>
            <person name="Tapia R."/>
            <person name="Davenport K."/>
            <person name="Daligault H."/>
            <person name="Erkkila T."/>
            <person name="Gu W."/>
            <person name="Munk A.C.C."/>
            <person name="Teshima H."/>
            <person name="Xu Y."/>
            <person name="Chain P."/>
            <person name="Chen A."/>
            <person name="Krypides N."/>
            <person name="Mavromatis K."/>
            <person name="Markowitz V."/>
            <person name="Szeto E."/>
            <person name="Ivanova N."/>
            <person name="Mikhailova N."/>
            <person name="Ovchinnikova G."/>
            <person name="Pagani I."/>
            <person name="Pati A."/>
            <person name="Goodwin L."/>
            <person name="Peters L."/>
            <person name="Pitluck S."/>
            <person name="Woyke T."/>
            <person name="Kerfeld C."/>
        </authorList>
    </citation>
    <scope>NUCLEOTIDE SEQUENCE [LARGE SCALE GENOMIC DNA]</scope>
    <source>
        <strain evidence="1 2">PCC 9333</strain>
    </source>
</reference>
<dbReference type="RefSeq" id="WP_015201454.1">
    <property type="nucleotide sequence ID" value="NC_019753.1"/>
</dbReference>
<dbReference type="Proteomes" id="UP000010472">
    <property type="component" value="Chromosome"/>
</dbReference>
<gene>
    <name evidence="1" type="ORF">Cri9333_0331</name>
</gene>
<proteinExistence type="predicted"/>
<organism evidence="1 2">
    <name type="scientific">Crinalium epipsammum PCC 9333</name>
    <dbReference type="NCBI Taxonomy" id="1173022"/>
    <lineage>
        <taxon>Bacteria</taxon>
        <taxon>Bacillati</taxon>
        <taxon>Cyanobacteriota</taxon>
        <taxon>Cyanophyceae</taxon>
        <taxon>Gomontiellales</taxon>
        <taxon>Gomontiellaceae</taxon>
        <taxon>Crinalium</taxon>
    </lineage>
</organism>
<dbReference type="HOGENOM" id="CLU_1892721_0_0_3"/>